<evidence type="ECO:0000313" key="2">
    <source>
        <dbReference type="Proteomes" id="UP000541857"/>
    </source>
</evidence>
<dbReference type="EMBL" id="JACGLT010000004">
    <property type="protein sequence ID" value="MBA6152411.1"/>
    <property type="molecule type" value="Genomic_DNA"/>
</dbReference>
<sequence length="247" mass="27507">MARQKGIFKITGTIGGINFYITKGVGYARKAGGGFDGHAIRTQASMQRVRENASEFGHSSSVKKAFRLALLPFMNEVQDKKFHSNLMQLFLQLKTLDMVSERGKRRVHQGLQTAKGRQILRQYDLTPKNKVLEALCKSTVFDWPSQTLKVSHFNLAGIKAPTSATHLGISLGILDFDFESLESSLVVSPTRFIDLDAEPISFELTPDVIRSSVHTGIVLMGVRYFEVISEEVYGLETLCGVRIINII</sequence>
<dbReference type="AlphaFoldDB" id="A0A7W2R324"/>
<dbReference type="Proteomes" id="UP000541857">
    <property type="component" value="Unassembled WGS sequence"/>
</dbReference>
<accession>A0A7W2R324</accession>
<dbReference type="RefSeq" id="WP_182203961.1">
    <property type="nucleotide sequence ID" value="NZ_JACGLT010000004.1"/>
</dbReference>
<keyword evidence="2" id="KW-1185">Reference proteome</keyword>
<name>A0A7W2R324_9FLAO</name>
<proteinExistence type="predicted"/>
<comment type="caution">
    <text evidence="1">The sequence shown here is derived from an EMBL/GenBank/DDBJ whole genome shotgun (WGS) entry which is preliminary data.</text>
</comment>
<protein>
    <submittedName>
        <fullName evidence="1">Uncharacterized protein</fullName>
    </submittedName>
</protein>
<organism evidence="1 2">
    <name type="scientific">Gelidibacter maritimus</name>
    <dbReference type="NCBI Taxonomy" id="2761487"/>
    <lineage>
        <taxon>Bacteria</taxon>
        <taxon>Pseudomonadati</taxon>
        <taxon>Bacteroidota</taxon>
        <taxon>Flavobacteriia</taxon>
        <taxon>Flavobacteriales</taxon>
        <taxon>Flavobacteriaceae</taxon>
        <taxon>Gelidibacter</taxon>
    </lineage>
</organism>
<evidence type="ECO:0000313" key="1">
    <source>
        <dbReference type="EMBL" id="MBA6152411.1"/>
    </source>
</evidence>
<reference evidence="1 2" key="1">
    <citation type="submission" date="2020-07" db="EMBL/GenBank/DDBJ databases">
        <title>Bacterium isolated from marine sediment.</title>
        <authorList>
            <person name="Shang D."/>
        </authorList>
    </citation>
    <scope>NUCLEOTIDE SEQUENCE [LARGE SCALE GENOMIC DNA]</scope>
    <source>
        <strain evidence="1 2">F6074</strain>
    </source>
</reference>
<gene>
    <name evidence="1" type="ORF">H3Z82_06700</name>
</gene>